<proteinExistence type="predicted"/>
<name>H6RIL4_BLASD</name>
<dbReference type="SMART" id="SM00953">
    <property type="entry name" value="RES"/>
    <property type="match status" value="1"/>
</dbReference>
<dbReference type="Pfam" id="PF08808">
    <property type="entry name" value="RES"/>
    <property type="match status" value="1"/>
</dbReference>
<dbReference type="InterPro" id="IPR014914">
    <property type="entry name" value="RES_dom"/>
</dbReference>
<dbReference type="HOGENOM" id="CLU_102935_0_0_11"/>
<keyword evidence="3" id="KW-1185">Reference proteome</keyword>
<dbReference type="Proteomes" id="UP000007517">
    <property type="component" value="Chromosome"/>
</dbReference>
<sequence length="214" mass="23218">MPAPAAPDSLDPLLTTWGAGERFHRCYDIGWGSRQFHAGDDAHRGRFHPFTPDGDTEPLPVLYGVGDVDGAVFETVFHDVPTRGVKRVPHAKLLHRVVVALAPKRDLTLVDLTSEGLRRLELTRGELIDSDARSYPDTAAWARALHAHPHGVDGLLWVSRQRDIGRALVLFGDRVQVEELEVAPEVPLTLGAGRGLDLVAEAAGRAGITITGLV</sequence>
<accession>H6RIL4</accession>
<organism evidence="2 3">
    <name type="scientific">Blastococcus saxobsidens (strain DD2)</name>
    <dbReference type="NCBI Taxonomy" id="1146883"/>
    <lineage>
        <taxon>Bacteria</taxon>
        <taxon>Bacillati</taxon>
        <taxon>Actinomycetota</taxon>
        <taxon>Actinomycetes</taxon>
        <taxon>Geodermatophilales</taxon>
        <taxon>Geodermatophilaceae</taxon>
        <taxon>Blastococcus</taxon>
    </lineage>
</organism>
<evidence type="ECO:0000313" key="3">
    <source>
        <dbReference type="Proteomes" id="UP000007517"/>
    </source>
</evidence>
<reference evidence="2 3" key="1">
    <citation type="journal article" date="2012" name="J. Bacteriol.">
        <title>Genome Sequence of Blastococcus saxobsidens DD2, a Stone-Inhabiting Bacterium.</title>
        <authorList>
            <person name="Chouaia B."/>
            <person name="Crotti E."/>
            <person name="Brusetti L."/>
            <person name="Daffonchio D."/>
            <person name="Essoussi I."/>
            <person name="Nouioui I."/>
            <person name="Sbissi I."/>
            <person name="Ghodhbane-Gtari F."/>
            <person name="Gtari M."/>
            <person name="Vacherie B."/>
            <person name="Barbe V."/>
            <person name="Medigue C."/>
            <person name="Gury J."/>
            <person name="Pujic P."/>
            <person name="Normand P."/>
        </authorList>
    </citation>
    <scope>NUCLEOTIDE SEQUENCE [LARGE SCALE GENOMIC DNA]</scope>
    <source>
        <strain evidence="2 3">DD2</strain>
    </source>
</reference>
<gene>
    <name evidence="2" type="ordered locus">BLASA_1269</name>
</gene>
<reference evidence="3" key="2">
    <citation type="submission" date="2012-02" db="EMBL/GenBank/DDBJ databases">
        <title>Complete genome sequence of Blastococcus saxobsidens strain DD2.</title>
        <authorList>
            <person name="Genoscope."/>
        </authorList>
    </citation>
    <scope>NUCLEOTIDE SEQUENCE [LARGE SCALE GENOMIC DNA]</scope>
    <source>
        <strain evidence="3">DD2</strain>
    </source>
</reference>
<evidence type="ECO:0000259" key="1">
    <source>
        <dbReference type="SMART" id="SM00953"/>
    </source>
</evidence>
<dbReference type="AlphaFoldDB" id="H6RIL4"/>
<evidence type="ECO:0000313" key="2">
    <source>
        <dbReference type="EMBL" id="CCG02208.1"/>
    </source>
</evidence>
<dbReference type="EMBL" id="FO117623">
    <property type="protein sequence ID" value="CCG02208.1"/>
    <property type="molecule type" value="Genomic_DNA"/>
</dbReference>
<protein>
    <recommendedName>
        <fullName evidence="1">RES domain-containing protein</fullName>
    </recommendedName>
</protein>
<feature type="domain" description="RES" evidence="1">
    <location>
        <begin position="42"/>
        <end position="183"/>
    </location>
</feature>
<dbReference type="eggNOG" id="ENOG502ZC2V">
    <property type="taxonomic scope" value="Bacteria"/>
</dbReference>
<dbReference type="KEGG" id="bsd:BLASA_1269"/>